<keyword evidence="4" id="KW-1185">Reference proteome</keyword>
<evidence type="ECO:0000313" key="4">
    <source>
        <dbReference type="Proteomes" id="UP001595617"/>
    </source>
</evidence>
<dbReference type="NCBIfam" id="TIGR02595">
    <property type="entry name" value="PEP_CTERM"/>
    <property type="match status" value="1"/>
</dbReference>
<feature type="signal peptide" evidence="1">
    <location>
        <begin position="1"/>
        <end position="21"/>
    </location>
</feature>
<evidence type="ECO:0000256" key="1">
    <source>
        <dbReference type="SAM" id="SignalP"/>
    </source>
</evidence>
<keyword evidence="1" id="KW-0732">Signal</keyword>
<comment type="caution">
    <text evidence="3">The sequence shown here is derived from an EMBL/GenBank/DDBJ whole genome shotgun (WGS) entry which is preliminary data.</text>
</comment>
<protein>
    <submittedName>
        <fullName evidence="3">PEP-CTERM sorting domain-containing protein</fullName>
    </submittedName>
</protein>
<dbReference type="InterPro" id="IPR013424">
    <property type="entry name" value="Ice-binding_C"/>
</dbReference>
<organism evidence="3 4">
    <name type="scientific">Saccharospirillum mangrovi</name>
    <dbReference type="NCBI Taxonomy" id="2161747"/>
    <lineage>
        <taxon>Bacteria</taxon>
        <taxon>Pseudomonadati</taxon>
        <taxon>Pseudomonadota</taxon>
        <taxon>Gammaproteobacteria</taxon>
        <taxon>Oceanospirillales</taxon>
        <taxon>Saccharospirillaceae</taxon>
        <taxon>Saccharospirillum</taxon>
    </lineage>
</organism>
<evidence type="ECO:0000313" key="3">
    <source>
        <dbReference type="EMBL" id="MFC3851974.1"/>
    </source>
</evidence>
<accession>A0ABV7ZVK3</accession>
<name>A0ABV7ZVK3_9GAMM</name>
<reference evidence="4" key="1">
    <citation type="journal article" date="2019" name="Int. J. Syst. Evol. Microbiol.">
        <title>The Global Catalogue of Microorganisms (GCM) 10K type strain sequencing project: providing services to taxonomists for standard genome sequencing and annotation.</title>
        <authorList>
            <consortium name="The Broad Institute Genomics Platform"/>
            <consortium name="The Broad Institute Genome Sequencing Center for Infectious Disease"/>
            <person name="Wu L."/>
            <person name="Ma J."/>
        </authorList>
    </citation>
    <scope>NUCLEOTIDE SEQUENCE [LARGE SCALE GENOMIC DNA]</scope>
    <source>
        <strain evidence="4">IBRC 10765</strain>
    </source>
</reference>
<dbReference type="EMBL" id="JBHRYR010000002">
    <property type="protein sequence ID" value="MFC3851974.1"/>
    <property type="molecule type" value="Genomic_DNA"/>
</dbReference>
<gene>
    <name evidence="3" type="ORF">ACFOOG_03920</name>
</gene>
<feature type="chain" id="PRO_5046045131" evidence="1">
    <location>
        <begin position="22"/>
        <end position="255"/>
    </location>
</feature>
<dbReference type="Pfam" id="PF07589">
    <property type="entry name" value="PEP-CTERM"/>
    <property type="match status" value="1"/>
</dbReference>
<feature type="domain" description="Ice-binding protein C-terminal" evidence="2">
    <location>
        <begin position="227"/>
        <end position="249"/>
    </location>
</feature>
<dbReference type="RefSeq" id="WP_380693577.1">
    <property type="nucleotide sequence ID" value="NZ_JBHRYR010000002.1"/>
</dbReference>
<evidence type="ECO:0000259" key="2">
    <source>
        <dbReference type="Pfam" id="PF07589"/>
    </source>
</evidence>
<sequence>MDFKKVAVAFGVLALATTASAYTQINGTALQDSLDARTQGGSFLDVHTAQHTPSSVWNLDSVGAGNAVMMLEMTAYANNNTLGIYDVNNVGQTLELFGGAAGTGARALLALWGNTFTATYFNAQNQFLGQNSQTFNSLNFGFYLNSGQGNTFYSQAHLNGDLDNNGEDDSHMVAYQGDSSLMVDANGDGNHGLFTNNNFILAWEDLLLSASDRDYTDMVVMIESFIPVPEPGTLALLGLGLAGLGLARRRNQNAA</sequence>
<proteinExistence type="predicted"/>
<dbReference type="Proteomes" id="UP001595617">
    <property type="component" value="Unassembled WGS sequence"/>
</dbReference>